<evidence type="ECO:0000256" key="6">
    <source>
        <dbReference type="ARBA" id="ARBA00022741"/>
    </source>
</evidence>
<reference evidence="13 14" key="1">
    <citation type="journal article" date="2009" name="Stand. Genomic Sci.">
        <title>Complete genome sequence of Slackia heliotrinireducens type strain (RHS 1).</title>
        <authorList>
            <person name="Pukall R."/>
            <person name="Lapidus A."/>
            <person name="Nolan M."/>
            <person name="Copeland A."/>
            <person name="Glavina Del Rio T."/>
            <person name="Lucas S."/>
            <person name="Chen F."/>
            <person name="Tice H."/>
            <person name="Cheng J.F."/>
            <person name="Chertkov O."/>
            <person name="Bruce D."/>
            <person name="Goodwin L."/>
            <person name="Kuske C."/>
            <person name="Brettin T."/>
            <person name="Detter J.C."/>
            <person name="Han C."/>
            <person name="Pitluck S."/>
            <person name="Pati A."/>
            <person name="Mavrommatis K."/>
            <person name="Ivanova N."/>
            <person name="Ovchinnikova G."/>
            <person name="Chen A."/>
            <person name="Palaniappan K."/>
            <person name="Schneider S."/>
            <person name="Rohde M."/>
            <person name="Chain P."/>
            <person name="D'haeseleer P."/>
            <person name="Goker M."/>
            <person name="Bristow J."/>
            <person name="Eisen J.A."/>
            <person name="Markowitz V."/>
            <person name="Kyrpides N.C."/>
            <person name="Klenk H.P."/>
            <person name="Hugenholtz P."/>
        </authorList>
    </citation>
    <scope>NUCLEOTIDE SEQUENCE [LARGE SCALE GENOMIC DNA]</scope>
    <source>
        <strain evidence="14">ATCC 29202 / DSM 20476 / NCTC 11029 / RHS 1</strain>
    </source>
</reference>
<sequence length="234" mass="25496">MTDAAAHTGVFITFEGGEGAGKSTHINFLAQTLEACGFEVVRVREPGSTRIGEQLRGVVLDPENAEMADWTELFIYEAARAQLVAEAIKPALERGAIVLCDRFTDSTLAYQGYGRGLELDRVRRANELACQGIVPDATVLMVAPNALEGLYRATKDDGADRLESAGHDFHVRVNQAFVELAAQSKKRIRMVQSASAKSLTSQSVFKALADVLPQLERFIGNEDHFASLDVKKVD</sequence>
<evidence type="ECO:0000256" key="2">
    <source>
        <dbReference type="ARBA" id="ARBA00012980"/>
    </source>
</evidence>
<keyword evidence="5 11" id="KW-0545">Nucleotide biosynthesis</keyword>
<accession>C7N6V3</accession>
<organism evidence="13 14">
    <name type="scientific">Slackia heliotrinireducens (strain ATCC 29202 / DSM 20476 / NCTC 11029 / RHS 1)</name>
    <name type="common">Peptococcus heliotrinreducens</name>
    <dbReference type="NCBI Taxonomy" id="471855"/>
    <lineage>
        <taxon>Bacteria</taxon>
        <taxon>Bacillati</taxon>
        <taxon>Actinomycetota</taxon>
        <taxon>Coriobacteriia</taxon>
        <taxon>Eggerthellales</taxon>
        <taxon>Eggerthellaceae</taxon>
        <taxon>Slackia</taxon>
    </lineage>
</organism>
<evidence type="ECO:0000256" key="5">
    <source>
        <dbReference type="ARBA" id="ARBA00022727"/>
    </source>
</evidence>
<dbReference type="NCBIfam" id="TIGR00041">
    <property type="entry name" value="DTMP_kinase"/>
    <property type="match status" value="1"/>
</dbReference>
<proteinExistence type="inferred from homology"/>
<dbReference type="PANTHER" id="PTHR10344">
    <property type="entry name" value="THYMIDYLATE KINASE"/>
    <property type="match status" value="1"/>
</dbReference>
<keyword evidence="14" id="KW-1185">Reference proteome</keyword>
<dbReference type="Gene3D" id="3.40.50.300">
    <property type="entry name" value="P-loop containing nucleotide triphosphate hydrolases"/>
    <property type="match status" value="1"/>
</dbReference>
<dbReference type="GO" id="GO:0005829">
    <property type="term" value="C:cytosol"/>
    <property type="evidence" value="ECO:0007669"/>
    <property type="project" value="TreeGrafter"/>
</dbReference>
<dbReference type="GO" id="GO:0005524">
    <property type="term" value="F:ATP binding"/>
    <property type="evidence" value="ECO:0007669"/>
    <property type="project" value="UniProtKB-UniRule"/>
</dbReference>
<dbReference type="HOGENOM" id="CLU_049131_0_0_11"/>
<dbReference type="RefSeq" id="WP_012798740.1">
    <property type="nucleotide sequence ID" value="NC_013165.1"/>
</dbReference>
<protein>
    <recommendedName>
        <fullName evidence="3 11">Thymidylate kinase</fullName>
        <ecNumber evidence="2 11">2.7.4.9</ecNumber>
    </recommendedName>
    <alternativeName>
        <fullName evidence="11">dTMP kinase</fullName>
    </alternativeName>
</protein>
<evidence type="ECO:0000313" key="14">
    <source>
        <dbReference type="Proteomes" id="UP000002026"/>
    </source>
</evidence>
<dbReference type="InterPro" id="IPR018094">
    <property type="entry name" value="Thymidylate_kinase"/>
</dbReference>
<comment type="function">
    <text evidence="10 11">Phosphorylation of dTMP to form dTDP in both de novo and salvage pathways of dTTP synthesis.</text>
</comment>
<dbReference type="Pfam" id="PF02223">
    <property type="entry name" value="Thymidylate_kin"/>
    <property type="match status" value="1"/>
</dbReference>
<dbReference type="GO" id="GO:0006233">
    <property type="term" value="P:dTDP biosynthetic process"/>
    <property type="evidence" value="ECO:0007669"/>
    <property type="project" value="InterPro"/>
</dbReference>
<dbReference type="PANTHER" id="PTHR10344:SF4">
    <property type="entry name" value="UMP-CMP KINASE 2, MITOCHONDRIAL"/>
    <property type="match status" value="1"/>
</dbReference>
<name>C7N6V3_SLAHD</name>
<dbReference type="InterPro" id="IPR018095">
    <property type="entry name" value="Thymidylate_kin_CS"/>
</dbReference>
<dbReference type="Proteomes" id="UP000002026">
    <property type="component" value="Chromosome"/>
</dbReference>
<comment type="similarity">
    <text evidence="1 11">Belongs to the thymidylate kinase family.</text>
</comment>
<comment type="catalytic activity">
    <reaction evidence="9 11">
        <text>dTMP + ATP = dTDP + ADP</text>
        <dbReference type="Rhea" id="RHEA:13517"/>
        <dbReference type="ChEBI" id="CHEBI:30616"/>
        <dbReference type="ChEBI" id="CHEBI:58369"/>
        <dbReference type="ChEBI" id="CHEBI:63528"/>
        <dbReference type="ChEBI" id="CHEBI:456216"/>
        <dbReference type="EC" id="2.7.4.9"/>
    </reaction>
</comment>
<dbReference type="CDD" id="cd01672">
    <property type="entry name" value="TMPK"/>
    <property type="match status" value="1"/>
</dbReference>
<dbReference type="AlphaFoldDB" id="C7N6V3"/>
<feature type="domain" description="Thymidylate kinase-like" evidence="12">
    <location>
        <begin position="14"/>
        <end position="197"/>
    </location>
</feature>
<dbReference type="GO" id="GO:0006235">
    <property type="term" value="P:dTTP biosynthetic process"/>
    <property type="evidence" value="ECO:0007669"/>
    <property type="project" value="UniProtKB-UniRule"/>
</dbReference>
<dbReference type="EC" id="2.7.4.9" evidence="2 11"/>
<dbReference type="GO" id="GO:0004798">
    <property type="term" value="F:dTMP kinase activity"/>
    <property type="evidence" value="ECO:0007669"/>
    <property type="project" value="UniProtKB-UniRule"/>
</dbReference>
<dbReference type="FunFam" id="3.40.50.300:FF:000225">
    <property type="entry name" value="Thymidylate kinase"/>
    <property type="match status" value="1"/>
</dbReference>
<keyword evidence="8 11" id="KW-0067">ATP-binding</keyword>
<evidence type="ECO:0000256" key="11">
    <source>
        <dbReference type="HAMAP-Rule" id="MF_00165"/>
    </source>
</evidence>
<dbReference type="PROSITE" id="PS01331">
    <property type="entry name" value="THYMIDYLATE_KINASE"/>
    <property type="match status" value="1"/>
</dbReference>
<evidence type="ECO:0000256" key="9">
    <source>
        <dbReference type="ARBA" id="ARBA00048743"/>
    </source>
</evidence>
<keyword evidence="4 11" id="KW-0808">Transferase</keyword>
<dbReference type="STRING" id="471855.Shel_16190"/>
<dbReference type="GO" id="GO:0006227">
    <property type="term" value="P:dUDP biosynthetic process"/>
    <property type="evidence" value="ECO:0007669"/>
    <property type="project" value="TreeGrafter"/>
</dbReference>
<evidence type="ECO:0000256" key="4">
    <source>
        <dbReference type="ARBA" id="ARBA00022679"/>
    </source>
</evidence>
<dbReference type="EMBL" id="CP001684">
    <property type="protein sequence ID" value="ACV22638.1"/>
    <property type="molecule type" value="Genomic_DNA"/>
</dbReference>
<keyword evidence="7 11" id="KW-0418">Kinase</keyword>
<evidence type="ECO:0000256" key="1">
    <source>
        <dbReference type="ARBA" id="ARBA00009776"/>
    </source>
</evidence>
<dbReference type="KEGG" id="shi:Shel_16190"/>
<dbReference type="SUPFAM" id="SSF52540">
    <property type="entry name" value="P-loop containing nucleoside triphosphate hydrolases"/>
    <property type="match status" value="1"/>
</dbReference>
<evidence type="ECO:0000256" key="8">
    <source>
        <dbReference type="ARBA" id="ARBA00022840"/>
    </source>
</evidence>
<evidence type="ECO:0000313" key="13">
    <source>
        <dbReference type="EMBL" id="ACV22638.1"/>
    </source>
</evidence>
<dbReference type="InterPro" id="IPR027417">
    <property type="entry name" value="P-loop_NTPase"/>
</dbReference>
<feature type="binding site" evidence="11">
    <location>
        <begin position="16"/>
        <end position="23"/>
    </location>
    <ligand>
        <name>ATP</name>
        <dbReference type="ChEBI" id="CHEBI:30616"/>
    </ligand>
</feature>
<dbReference type="eggNOG" id="COG0125">
    <property type="taxonomic scope" value="Bacteria"/>
</dbReference>
<keyword evidence="6 11" id="KW-0547">Nucleotide-binding</keyword>
<evidence type="ECO:0000256" key="7">
    <source>
        <dbReference type="ARBA" id="ARBA00022777"/>
    </source>
</evidence>
<evidence type="ECO:0000259" key="12">
    <source>
        <dbReference type="Pfam" id="PF02223"/>
    </source>
</evidence>
<gene>
    <name evidence="11" type="primary">tmk</name>
    <name evidence="13" type="ordered locus">Shel_16190</name>
</gene>
<dbReference type="InterPro" id="IPR039430">
    <property type="entry name" value="Thymidylate_kin-like_dom"/>
</dbReference>
<evidence type="ECO:0000256" key="10">
    <source>
        <dbReference type="ARBA" id="ARBA00057735"/>
    </source>
</evidence>
<dbReference type="HAMAP" id="MF_00165">
    <property type="entry name" value="Thymidylate_kinase"/>
    <property type="match status" value="1"/>
</dbReference>
<evidence type="ECO:0000256" key="3">
    <source>
        <dbReference type="ARBA" id="ARBA00017144"/>
    </source>
</evidence>